<evidence type="ECO:0000313" key="2">
    <source>
        <dbReference type="Proteomes" id="UP000055045"/>
    </source>
</evidence>
<sequence>MQIHLGDKMAMDNVDAAGRGFLGDLAPSVLPVYQYRDREQLLNTIKQAVAAASKATTSEWCLIERVSNLIFTSEFLPAKEGLFASWCSYDAQSDRVLLRITKSKPHEVASGIFHTLLHDAIKPMGMDRSLCPTGGATHYAAIGAKEADQAWQPLRLPRGRSKDWPSVVLEVAFSESREKLQSDIRYWLRASGGDVKVVITLQIDQRSPNVTIENWGTQGNESVNHLHQTVQISRKGSKITTTGSPLVIEFEKLFLRPPVEPRERNIQIDDGELQFLAERVWDRQGM</sequence>
<dbReference type="STRING" id="48697.A0A101MKX0"/>
<proteinExistence type="predicted"/>
<comment type="caution">
    <text evidence="1">The sequence shown here is derived from an EMBL/GenBank/DDBJ whole genome shotgun (WGS) entry which is preliminary data.</text>
</comment>
<organism evidence="1 2">
    <name type="scientific">Penicillium freii</name>
    <dbReference type="NCBI Taxonomy" id="48697"/>
    <lineage>
        <taxon>Eukaryota</taxon>
        <taxon>Fungi</taxon>
        <taxon>Dikarya</taxon>
        <taxon>Ascomycota</taxon>
        <taxon>Pezizomycotina</taxon>
        <taxon>Eurotiomycetes</taxon>
        <taxon>Eurotiomycetidae</taxon>
        <taxon>Eurotiales</taxon>
        <taxon>Aspergillaceae</taxon>
        <taxon>Penicillium</taxon>
    </lineage>
</organism>
<gene>
    <name evidence="1" type="ORF">ACN42_g4726</name>
</gene>
<reference evidence="1 2" key="1">
    <citation type="submission" date="2015-10" db="EMBL/GenBank/DDBJ databases">
        <title>Genome sequencing of Penicillium freii.</title>
        <authorList>
            <person name="Nguyen H.D."/>
            <person name="Visagie C.M."/>
            <person name="Seifert K.A."/>
        </authorList>
    </citation>
    <scope>NUCLEOTIDE SEQUENCE [LARGE SCALE GENOMIC DNA]</scope>
    <source>
        <strain evidence="1 2">DAOM 242723</strain>
    </source>
</reference>
<dbReference type="EMBL" id="LLXE01000102">
    <property type="protein sequence ID" value="KUM62398.1"/>
    <property type="molecule type" value="Genomic_DNA"/>
</dbReference>
<accession>A0A101MKX0</accession>
<evidence type="ECO:0000313" key="1">
    <source>
        <dbReference type="EMBL" id="KUM62398.1"/>
    </source>
</evidence>
<protein>
    <submittedName>
        <fullName evidence="1">Uncharacterized protein</fullName>
    </submittedName>
</protein>
<dbReference type="AlphaFoldDB" id="A0A101MKX0"/>
<name>A0A101MKX0_PENFR</name>
<dbReference type="Proteomes" id="UP000055045">
    <property type="component" value="Unassembled WGS sequence"/>
</dbReference>
<keyword evidence="2" id="KW-1185">Reference proteome</keyword>